<reference evidence="1" key="1">
    <citation type="journal article" date="2023" name="Mol. Phylogenet. Evol.">
        <title>Genome-scale phylogeny and comparative genomics of the fungal order Sordariales.</title>
        <authorList>
            <person name="Hensen N."/>
            <person name="Bonometti L."/>
            <person name="Westerberg I."/>
            <person name="Brannstrom I.O."/>
            <person name="Guillou S."/>
            <person name="Cros-Aarteil S."/>
            <person name="Calhoun S."/>
            <person name="Haridas S."/>
            <person name="Kuo A."/>
            <person name="Mondo S."/>
            <person name="Pangilinan J."/>
            <person name="Riley R."/>
            <person name="LaButti K."/>
            <person name="Andreopoulos B."/>
            <person name="Lipzen A."/>
            <person name="Chen C."/>
            <person name="Yan M."/>
            <person name="Daum C."/>
            <person name="Ng V."/>
            <person name="Clum A."/>
            <person name="Steindorff A."/>
            <person name="Ohm R.A."/>
            <person name="Martin F."/>
            <person name="Silar P."/>
            <person name="Natvig D.O."/>
            <person name="Lalanne C."/>
            <person name="Gautier V."/>
            <person name="Ament-Velasquez S.L."/>
            <person name="Kruys A."/>
            <person name="Hutchinson M.I."/>
            <person name="Powell A.J."/>
            <person name="Barry K."/>
            <person name="Miller A.N."/>
            <person name="Grigoriev I.V."/>
            <person name="Debuchy R."/>
            <person name="Gladieux P."/>
            <person name="Hiltunen Thoren M."/>
            <person name="Johannesson H."/>
        </authorList>
    </citation>
    <scope>NUCLEOTIDE SEQUENCE</scope>
    <source>
        <strain evidence="1">PSN243</strain>
    </source>
</reference>
<accession>A0AAV9GAG3</accession>
<keyword evidence="2" id="KW-1185">Reference proteome</keyword>
<organism evidence="1 2">
    <name type="scientific">Podospora aff. communis PSN243</name>
    <dbReference type="NCBI Taxonomy" id="3040156"/>
    <lineage>
        <taxon>Eukaryota</taxon>
        <taxon>Fungi</taxon>
        <taxon>Dikarya</taxon>
        <taxon>Ascomycota</taxon>
        <taxon>Pezizomycotina</taxon>
        <taxon>Sordariomycetes</taxon>
        <taxon>Sordariomycetidae</taxon>
        <taxon>Sordariales</taxon>
        <taxon>Podosporaceae</taxon>
        <taxon>Podospora</taxon>
    </lineage>
</organism>
<protein>
    <submittedName>
        <fullName evidence="1">Uncharacterized protein</fullName>
    </submittedName>
</protein>
<dbReference type="Proteomes" id="UP001321760">
    <property type="component" value="Unassembled WGS sequence"/>
</dbReference>
<name>A0AAV9GAG3_9PEZI</name>
<evidence type="ECO:0000313" key="2">
    <source>
        <dbReference type="Proteomes" id="UP001321760"/>
    </source>
</evidence>
<sequence length="162" mass="17840">MPLSVFSNSPQFLEQPDIPFIFTIFTSNPFKFKMFANSILTTSLVLLSIHHALGTPAPAIARRFTPPEINLDEVSIVPRLGLPSLESLNVTAAELVEEAFRDMDKSAGPSPLSRRLKCQPISARVTSSVYNSLWGYTGEEKAWGNGDLDVQVELGYPNGKKM</sequence>
<comment type="caution">
    <text evidence="1">The sequence shown here is derived from an EMBL/GenBank/DDBJ whole genome shotgun (WGS) entry which is preliminary data.</text>
</comment>
<dbReference type="AlphaFoldDB" id="A0AAV9GAG3"/>
<gene>
    <name evidence="1" type="ORF">QBC34DRAFT_429272</name>
</gene>
<evidence type="ECO:0000313" key="1">
    <source>
        <dbReference type="EMBL" id="KAK4445142.1"/>
    </source>
</evidence>
<proteinExistence type="predicted"/>
<dbReference type="EMBL" id="MU865968">
    <property type="protein sequence ID" value="KAK4445142.1"/>
    <property type="molecule type" value="Genomic_DNA"/>
</dbReference>
<reference evidence="1" key="2">
    <citation type="submission" date="2023-05" db="EMBL/GenBank/DDBJ databases">
        <authorList>
            <consortium name="Lawrence Berkeley National Laboratory"/>
            <person name="Steindorff A."/>
            <person name="Hensen N."/>
            <person name="Bonometti L."/>
            <person name="Westerberg I."/>
            <person name="Brannstrom I.O."/>
            <person name="Guillou S."/>
            <person name="Cros-Aarteil S."/>
            <person name="Calhoun S."/>
            <person name="Haridas S."/>
            <person name="Kuo A."/>
            <person name="Mondo S."/>
            <person name="Pangilinan J."/>
            <person name="Riley R."/>
            <person name="Labutti K."/>
            <person name="Andreopoulos B."/>
            <person name="Lipzen A."/>
            <person name="Chen C."/>
            <person name="Yanf M."/>
            <person name="Daum C."/>
            <person name="Ng V."/>
            <person name="Clum A."/>
            <person name="Ohm R."/>
            <person name="Martin F."/>
            <person name="Silar P."/>
            <person name="Natvig D."/>
            <person name="Lalanne C."/>
            <person name="Gautier V."/>
            <person name="Ament-Velasquez S.L."/>
            <person name="Kruys A."/>
            <person name="Hutchinson M.I."/>
            <person name="Powell A.J."/>
            <person name="Barry K."/>
            <person name="Miller A.N."/>
            <person name="Grigoriev I.V."/>
            <person name="Debuchy R."/>
            <person name="Gladieux P."/>
            <person name="Thoren M.H."/>
            <person name="Johannesson H."/>
        </authorList>
    </citation>
    <scope>NUCLEOTIDE SEQUENCE</scope>
    <source>
        <strain evidence="1">PSN243</strain>
    </source>
</reference>